<dbReference type="PANTHER" id="PTHR28147:SF1">
    <property type="entry name" value="N-GLYCOSYLATION PROTEIN EOS1"/>
    <property type="match status" value="1"/>
</dbReference>
<gene>
    <name evidence="2" type="ORF">PV10_01260</name>
</gene>
<dbReference type="GO" id="GO:0005789">
    <property type="term" value="C:endoplasmic reticulum membrane"/>
    <property type="evidence" value="ECO:0007669"/>
    <property type="project" value="InterPro"/>
</dbReference>
<protein>
    <submittedName>
        <fullName evidence="2">Uncharacterized protein</fullName>
    </submittedName>
</protein>
<dbReference type="AlphaFoldDB" id="A0A0D2AF53"/>
<organism evidence="2 3">
    <name type="scientific">Exophiala mesophila</name>
    <name type="common">Black yeast-like fungus</name>
    <dbReference type="NCBI Taxonomy" id="212818"/>
    <lineage>
        <taxon>Eukaryota</taxon>
        <taxon>Fungi</taxon>
        <taxon>Dikarya</taxon>
        <taxon>Ascomycota</taxon>
        <taxon>Pezizomycotina</taxon>
        <taxon>Eurotiomycetes</taxon>
        <taxon>Chaetothyriomycetidae</taxon>
        <taxon>Chaetothyriales</taxon>
        <taxon>Herpotrichiellaceae</taxon>
        <taxon>Exophiala</taxon>
    </lineage>
</organism>
<dbReference type="RefSeq" id="XP_016229087.1">
    <property type="nucleotide sequence ID" value="XM_016365438.1"/>
</dbReference>
<sequence>MLDTRQEDAAERKQSIALSARYPRVAVALGVPPRWHIPLMLCRSLSTISALWWACQMCISLYRVFIQKHGLHEGARRNRFSNSAPSQVNWAIAVAQIGLSFLWAGAAAYLAHLFASSLMSRWLLHYSPFAVLVRLCSMSILLSFGCMQVFRVSAATEPELFKLSRSLLAWIIISIALMLAYFSTQQDISVEHDRDDRRRRQLLRLKCFYSNKPGCGCNDGLLGGEMNYDVLPTRIEENYTRYYMHQPFLKVSESNEIGALTVVLVIVNRAVIKVIPGFFENEYARGYFIDGRTPSFRFRQATA</sequence>
<accession>A0A0D2AF53</accession>
<keyword evidence="1" id="KW-0472">Membrane</keyword>
<keyword evidence="1" id="KW-0812">Transmembrane</keyword>
<keyword evidence="1" id="KW-1133">Transmembrane helix</keyword>
<feature type="transmembrane region" description="Helical" evidence="1">
    <location>
        <begin position="45"/>
        <end position="66"/>
    </location>
</feature>
<dbReference type="OrthoDB" id="10248435at2759"/>
<reference evidence="2 3" key="1">
    <citation type="submission" date="2015-01" db="EMBL/GenBank/DDBJ databases">
        <title>The Genome Sequence of Exophiala mesophila CBS40295.</title>
        <authorList>
            <consortium name="The Broad Institute Genomics Platform"/>
            <person name="Cuomo C."/>
            <person name="de Hoog S."/>
            <person name="Gorbushina A."/>
            <person name="Stielow B."/>
            <person name="Teixiera M."/>
            <person name="Abouelleil A."/>
            <person name="Chapman S.B."/>
            <person name="Priest M."/>
            <person name="Young S.K."/>
            <person name="Wortman J."/>
            <person name="Nusbaum C."/>
            <person name="Birren B."/>
        </authorList>
    </citation>
    <scope>NUCLEOTIDE SEQUENCE [LARGE SCALE GENOMIC DNA]</scope>
    <source>
        <strain evidence="2 3">CBS 40295</strain>
    </source>
</reference>
<dbReference type="GeneID" id="27319105"/>
<evidence type="ECO:0000256" key="1">
    <source>
        <dbReference type="SAM" id="Phobius"/>
    </source>
</evidence>
<dbReference type="HOGENOM" id="CLU_918385_0_0_1"/>
<proteinExistence type="predicted"/>
<dbReference type="Proteomes" id="UP000054302">
    <property type="component" value="Unassembled WGS sequence"/>
</dbReference>
<dbReference type="InterPro" id="IPR021100">
    <property type="entry name" value="N-glycosylation_EOS1"/>
</dbReference>
<evidence type="ECO:0000313" key="3">
    <source>
        <dbReference type="Proteomes" id="UP000054302"/>
    </source>
</evidence>
<dbReference type="VEuPathDB" id="FungiDB:PV10_01260"/>
<dbReference type="GO" id="GO:0034599">
    <property type="term" value="P:cellular response to oxidative stress"/>
    <property type="evidence" value="ECO:0007669"/>
    <property type="project" value="InterPro"/>
</dbReference>
<dbReference type="Pfam" id="PF12326">
    <property type="entry name" value="EOS1"/>
    <property type="match status" value="1"/>
</dbReference>
<feature type="transmembrane region" description="Helical" evidence="1">
    <location>
        <begin position="87"/>
        <end position="111"/>
    </location>
</feature>
<evidence type="ECO:0000313" key="2">
    <source>
        <dbReference type="EMBL" id="KIV97513.1"/>
    </source>
</evidence>
<feature type="transmembrane region" description="Helical" evidence="1">
    <location>
        <begin position="167"/>
        <end position="184"/>
    </location>
</feature>
<keyword evidence="3" id="KW-1185">Reference proteome</keyword>
<feature type="transmembrane region" description="Helical" evidence="1">
    <location>
        <begin position="123"/>
        <end position="146"/>
    </location>
</feature>
<dbReference type="EMBL" id="KN847520">
    <property type="protein sequence ID" value="KIV97513.1"/>
    <property type="molecule type" value="Genomic_DNA"/>
</dbReference>
<dbReference type="PANTHER" id="PTHR28147">
    <property type="entry name" value="N-GLYCOSYLATION PROTEIN EOS1"/>
    <property type="match status" value="1"/>
</dbReference>
<dbReference type="GO" id="GO:0006487">
    <property type="term" value="P:protein N-linked glycosylation"/>
    <property type="evidence" value="ECO:0007669"/>
    <property type="project" value="TreeGrafter"/>
</dbReference>
<name>A0A0D2AF53_EXOME</name>